<dbReference type="InterPro" id="IPR029062">
    <property type="entry name" value="Class_I_gatase-like"/>
</dbReference>
<evidence type="ECO:0000313" key="9">
    <source>
        <dbReference type="EMBL" id="AKT40488.1"/>
    </source>
</evidence>
<proteinExistence type="inferred from homology"/>
<dbReference type="Pfam" id="PF17676">
    <property type="entry name" value="Peptidase_S66C"/>
    <property type="match status" value="1"/>
</dbReference>
<dbReference type="STRING" id="52.CMC5_046430"/>
<dbReference type="InterPro" id="IPR040921">
    <property type="entry name" value="Peptidase_S66C"/>
</dbReference>
<organism evidence="9 10">
    <name type="scientific">Chondromyces crocatus</name>
    <dbReference type="NCBI Taxonomy" id="52"/>
    <lineage>
        <taxon>Bacteria</taxon>
        <taxon>Pseudomonadati</taxon>
        <taxon>Myxococcota</taxon>
        <taxon>Polyangia</taxon>
        <taxon>Polyangiales</taxon>
        <taxon>Polyangiaceae</taxon>
        <taxon>Chondromyces</taxon>
    </lineage>
</organism>
<sequence length="290" mass="30571">MPDLEAGLELLKAWGYVPVVGPNLRSQHRYLAGTVKQRAADLVWALTSRDVDAVYVARGGYGCVHCLPAIPWAEVVPGRLLLGFSDVTALLVALGQRTGVTGVHAPTLDKLATKTDAETQAAVQRLLAEGGEVTLPGRLVSGQADAVEGPVVGGNLCVLASLIGTPWQVQADGALLVLEDVDEAPYRLDRMVTQFLESGALARVRAVLLGEFTRCTVPREAGWTLEELLVELVEPLGVPVVCGVGVGHGPHNLPWYFGGRGRLAGGVLQVRPRDVVEAPGARRPAAPSPA</sequence>
<name>A0A0K1EIR4_CHOCO</name>
<evidence type="ECO:0000259" key="7">
    <source>
        <dbReference type="Pfam" id="PF02016"/>
    </source>
</evidence>
<feature type="domain" description="LD-carboxypeptidase N-terminal" evidence="7">
    <location>
        <begin position="3"/>
        <end position="105"/>
    </location>
</feature>
<feature type="active site" description="Nucleophile" evidence="6">
    <location>
        <position position="85"/>
    </location>
</feature>
<evidence type="ECO:0000256" key="6">
    <source>
        <dbReference type="PIRSR" id="PIRSR028757-1"/>
    </source>
</evidence>
<evidence type="ECO:0000256" key="2">
    <source>
        <dbReference type="ARBA" id="ARBA00022645"/>
    </source>
</evidence>
<keyword evidence="3" id="KW-0645">Protease</keyword>
<dbReference type="Gene3D" id="3.40.50.10740">
    <property type="entry name" value="Class I glutamine amidotransferase-like"/>
    <property type="match status" value="1"/>
</dbReference>
<dbReference type="SUPFAM" id="SSF52317">
    <property type="entry name" value="Class I glutamine amidotransferase-like"/>
    <property type="match status" value="1"/>
</dbReference>
<dbReference type="Proteomes" id="UP000067626">
    <property type="component" value="Chromosome"/>
</dbReference>
<gene>
    <name evidence="9" type="ORF">CMC5_046430</name>
</gene>
<comment type="similarity">
    <text evidence="1">Belongs to the peptidase S66 family.</text>
</comment>
<feature type="domain" description="LD-carboxypeptidase C-terminal" evidence="8">
    <location>
        <begin position="148"/>
        <end position="263"/>
    </location>
</feature>
<dbReference type="EMBL" id="CP012159">
    <property type="protein sequence ID" value="AKT40488.1"/>
    <property type="molecule type" value="Genomic_DNA"/>
</dbReference>
<dbReference type="GO" id="GO:0008236">
    <property type="term" value="F:serine-type peptidase activity"/>
    <property type="evidence" value="ECO:0007669"/>
    <property type="project" value="UniProtKB-KW"/>
</dbReference>
<dbReference type="PIRSF" id="PIRSF028757">
    <property type="entry name" value="LD-carboxypeptidase"/>
    <property type="match status" value="1"/>
</dbReference>
<dbReference type="CDD" id="cd07025">
    <property type="entry name" value="Peptidase_S66"/>
    <property type="match status" value="1"/>
</dbReference>
<evidence type="ECO:0000256" key="1">
    <source>
        <dbReference type="ARBA" id="ARBA00010233"/>
    </source>
</evidence>
<evidence type="ECO:0000259" key="8">
    <source>
        <dbReference type="Pfam" id="PF17676"/>
    </source>
</evidence>
<protein>
    <submittedName>
        <fullName evidence="9">Peptidase S66</fullName>
    </submittedName>
</protein>
<keyword evidence="4" id="KW-0378">Hydrolase</keyword>
<dbReference type="KEGG" id="ccro:CMC5_046430"/>
<dbReference type="GO" id="GO:0006508">
    <property type="term" value="P:proteolysis"/>
    <property type="evidence" value="ECO:0007669"/>
    <property type="project" value="UniProtKB-KW"/>
</dbReference>
<dbReference type="PANTHER" id="PTHR30237:SF2">
    <property type="entry name" value="MUREIN TETRAPEPTIDE CARBOXYPEPTIDASE"/>
    <property type="match status" value="1"/>
</dbReference>
<dbReference type="PANTHER" id="PTHR30237">
    <property type="entry name" value="MURAMOYLTETRAPEPTIDE CARBOXYPEPTIDASE"/>
    <property type="match status" value="1"/>
</dbReference>
<dbReference type="GO" id="GO:0004180">
    <property type="term" value="F:carboxypeptidase activity"/>
    <property type="evidence" value="ECO:0007669"/>
    <property type="project" value="UniProtKB-KW"/>
</dbReference>
<reference evidence="9 10" key="1">
    <citation type="submission" date="2015-07" db="EMBL/GenBank/DDBJ databases">
        <title>Genome analysis of myxobacterium Chondromyces crocatus Cm c5 reveals a high potential for natural compound synthesis and the genetic basis for the loss of fruiting body formation.</title>
        <authorList>
            <person name="Zaburannyi N."/>
            <person name="Bunk B."/>
            <person name="Maier J."/>
            <person name="Overmann J."/>
            <person name="Mueller R."/>
        </authorList>
    </citation>
    <scope>NUCLEOTIDE SEQUENCE [LARGE SCALE GENOMIC DNA]</scope>
    <source>
        <strain evidence="9 10">Cm c5</strain>
    </source>
</reference>
<keyword evidence="5" id="KW-0720">Serine protease</keyword>
<evidence type="ECO:0000256" key="5">
    <source>
        <dbReference type="ARBA" id="ARBA00022825"/>
    </source>
</evidence>
<dbReference type="InterPro" id="IPR003507">
    <property type="entry name" value="S66_fam"/>
</dbReference>
<dbReference type="SUPFAM" id="SSF141986">
    <property type="entry name" value="LD-carboxypeptidase A C-terminal domain-like"/>
    <property type="match status" value="1"/>
</dbReference>
<dbReference type="InterPro" id="IPR040449">
    <property type="entry name" value="Peptidase_S66_N"/>
</dbReference>
<dbReference type="PATRIC" id="fig|52.7.peg.5123"/>
<keyword evidence="2" id="KW-0121">Carboxypeptidase</keyword>
<feature type="active site" description="Charge relay system" evidence="6">
    <location>
        <position position="248"/>
    </location>
</feature>
<accession>A0A0K1EIR4</accession>
<dbReference type="InterPro" id="IPR027478">
    <property type="entry name" value="LdcA_N"/>
</dbReference>
<dbReference type="Gene3D" id="3.50.30.60">
    <property type="entry name" value="LD-carboxypeptidase A C-terminal domain-like"/>
    <property type="match status" value="1"/>
</dbReference>
<dbReference type="Pfam" id="PF02016">
    <property type="entry name" value="Peptidase_S66"/>
    <property type="match status" value="1"/>
</dbReference>
<evidence type="ECO:0000256" key="4">
    <source>
        <dbReference type="ARBA" id="ARBA00022801"/>
    </source>
</evidence>
<evidence type="ECO:0000256" key="3">
    <source>
        <dbReference type="ARBA" id="ARBA00022670"/>
    </source>
</evidence>
<feature type="active site" description="Charge relay system" evidence="6">
    <location>
        <position position="179"/>
    </location>
</feature>
<dbReference type="AlphaFoldDB" id="A0A0K1EIR4"/>
<keyword evidence="10" id="KW-1185">Reference proteome</keyword>
<evidence type="ECO:0000313" key="10">
    <source>
        <dbReference type="Proteomes" id="UP000067626"/>
    </source>
</evidence>
<dbReference type="InterPro" id="IPR027461">
    <property type="entry name" value="Carboxypeptidase_A_C_sf"/>
</dbReference>